<keyword evidence="2" id="KW-1003">Cell membrane</keyword>
<keyword evidence="5 8" id="KW-0472">Membrane</keyword>
<evidence type="ECO:0000256" key="8">
    <source>
        <dbReference type="SAM" id="Phobius"/>
    </source>
</evidence>
<evidence type="ECO:0000256" key="3">
    <source>
        <dbReference type="ARBA" id="ARBA00022692"/>
    </source>
</evidence>
<evidence type="ECO:0000256" key="7">
    <source>
        <dbReference type="ARBA" id="ARBA00038408"/>
    </source>
</evidence>
<feature type="transmembrane region" description="Helical" evidence="8">
    <location>
        <begin position="12"/>
        <end position="30"/>
    </location>
</feature>
<dbReference type="InterPro" id="IPR052029">
    <property type="entry name" value="PpiD_chaperone"/>
</dbReference>
<evidence type="ECO:0000256" key="5">
    <source>
        <dbReference type="ARBA" id="ARBA00023136"/>
    </source>
</evidence>
<keyword evidence="3 8" id="KW-0812">Transmembrane</keyword>
<name>A0A918KBG1_9PROT</name>
<accession>A0A918KBG1</accession>
<dbReference type="SUPFAM" id="SSF109998">
    <property type="entry name" value="Triger factor/SurA peptide-binding domain-like"/>
    <property type="match status" value="1"/>
</dbReference>
<keyword evidence="11" id="KW-1185">Reference proteome</keyword>
<evidence type="ECO:0000256" key="4">
    <source>
        <dbReference type="ARBA" id="ARBA00022989"/>
    </source>
</evidence>
<dbReference type="InterPro" id="IPR027304">
    <property type="entry name" value="Trigger_fact/SurA_dom_sf"/>
</dbReference>
<evidence type="ECO:0000256" key="6">
    <source>
        <dbReference type="ARBA" id="ARBA00023186"/>
    </source>
</evidence>
<dbReference type="EMBL" id="BMYV01000001">
    <property type="protein sequence ID" value="GGX57796.1"/>
    <property type="molecule type" value="Genomic_DNA"/>
</dbReference>
<sequence>MAQSIGGKIRGAFVAILVGLLVLAFAVWGVNDIFVPGVRNAVISVGDASVPTRDFNRDLQTRLREIATQRGEGLTNEEAYQQGIHQELLAQYQVTLAVEKDSQDLGVGVNRADAKAYIESIPAFQSNVTGQFSRERLEQALGGLRNGYSVKKFEEDTLRDLRRIQTVEAIVGGIQAPSGYAKRQFDFLSEQRKATVLTLNKDAVPTPETPEDDVLQAYLDANAVRYTAPEYRQVTMIRLEPSGFLPDVAGEITEEDVQNEFDARIARGDIGTKASRDVVVITASDEATAKAAATRLNAGEEPESVATALGLLAPDRFDAIQENQLLDSVTDATAFSLSEGEAKASENSLGSWEAVFVSNVTAATTPRFASVEAQIRREIGLDRAKGKIFEISDSLDERLLNGETLETIAEALNLPMESYDHIDRVGKTRDGLVMNGSANIPGIAQDDELLRLIFTEDIGFDTDIYPTAQEGYVSFRVTDVIDSTVRPLSEVRDNVLTAWKNEQIQTALNARGLEILQEVRDGRSLEDIAEELGSAADLQDRGISRAQPPRDIAGQVVVDLLKANVGDLARGSGGRPLTYTIARLDAITPNSDGLAGEILDVVQRNIGSEISGDIQNAYRLAILKEHELREYPEQVRAIMGIEGE</sequence>
<dbReference type="Pfam" id="PF13145">
    <property type="entry name" value="Rotamase_2"/>
    <property type="match status" value="1"/>
</dbReference>
<proteinExistence type="inferred from homology"/>
<evidence type="ECO:0000256" key="1">
    <source>
        <dbReference type="ARBA" id="ARBA00004401"/>
    </source>
</evidence>
<reference evidence="10 11" key="1">
    <citation type="journal article" date="2014" name="Int. J. Syst. Evol. Microbiol.">
        <title>Complete genome sequence of Corynebacterium casei LMG S-19264T (=DSM 44701T), isolated from a smear-ripened cheese.</title>
        <authorList>
            <consortium name="US DOE Joint Genome Institute (JGI-PGF)"/>
            <person name="Walter F."/>
            <person name="Albersmeier A."/>
            <person name="Kalinowski J."/>
            <person name="Ruckert C."/>
        </authorList>
    </citation>
    <scope>NUCLEOTIDE SEQUENCE [LARGE SCALE GENOMIC DNA]</scope>
    <source>
        <strain evidence="10 11">KCTC 23968</strain>
    </source>
</reference>
<feature type="domain" description="PpiC" evidence="9">
    <location>
        <begin position="252"/>
        <end position="372"/>
    </location>
</feature>
<dbReference type="PANTHER" id="PTHR47529">
    <property type="entry name" value="PEPTIDYL-PROLYL CIS-TRANS ISOMERASE D"/>
    <property type="match status" value="1"/>
</dbReference>
<comment type="caution">
    <text evidence="10">The sequence shown here is derived from an EMBL/GenBank/DDBJ whole genome shotgun (WGS) entry which is preliminary data.</text>
</comment>
<gene>
    <name evidence="10" type="ORF">GCM10011309_03570</name>
</gene>
<evidence type="ECO:0000259" key="9">
    <source>
        <dbReference type="Pfam" id="PF13145"/>
    </source>
</evidence>
<dbReference type="PANTHER" id="PTHR47529:SF1">
    <property type="entry name" value="PERIPLASMIC CHAPERONE PPID"/>
    <property type="match status" value="1"/>
</dbReference>
<organism evidence="10 11">
    <name type="scientific">Litorimonas cladophorae</name>
    <dbReference type="NCBI Taxonomy" id="1220491"/>
    <lineage>
        <taxon>Bacteria</taxon>
        <taxon>Pseudomonadati</taxon>
        <taxon>Pseudomonadota</taxon>
        <taxon>Alphaproteobacteria</taxon>
        <taxon>Maricaulales</taxon>
        <taxon>Robiginitomaculaceae</taxon>
    </lineage>
</organism>
<comment type="subcellular location">
    <subcellularLocation>
        <location evidence="1">Cell membrane</location>
        <topology evidence="1">Single-pass type II membrane protein</topology>
    </subcellularLocation>
</comment>
<keyword evidence="4 8" id="KW-1133">Transmembrane helix</keyword>
<dbReference type="GO" id="GO:0005886">
    <property type="term" value="C:plasma membrane"/>
    <property type="evidence" value="ECO:0007669"/>
    <property type="project" value="UniProtKB-SubCell"/>
</dbReference>
<comment type="similarity">
    <text evidence="7">Belongs to the PpiD chaperone family.</text>
</comment>
<dbReference type="GO" id="GO:0003755">
    <property type="term" value="F:peptidyl-prolyl cis-trans isomerase activity"/>
    <property type="evidence" value="ECO:0007669"/>
    <property type="project" value="InterPro"/>
</dbReference>
<evidence type="ECO:0000313" key="11">
    <source>
        <dbReference type="Proteomes" id="UP000600865"/>
    </source>
</evidence>
<dbReference type="InterPro" id="IPR000297">
    <property type="entry name" value="PPIase_PpiC"/>
</dbReference>
<dbReference type="Pfam" id="PF13624">
    <property type="entry name" value="SurA_N_3"/>
    <property type="match status" value="1"/>
</dbReference>
<evidence type="ECO:0000256" key="2">
    <source>
        <dbReference type="ARBA" id="ARBA00022475"/>
    </source>
</evidence>
<dbReference type="AlphaFoldDB" id="A0A918KBG1"/>
<keyword evidence="6" id="KW-0143">Chaperone</keyword>
<evidence type="ECO:0000313" key="10">
    <source>
        <dbReference type="EMBL" id="GGX57796.1"/>
    </source>
</evidence>
<dbReference type="RefSeq" id="WP_189580528.1">
    <property type="nucleotide sequence ID" value="NZ_BMYV01000001.1"/>
</dbReference>
<protein>
    <recommendedName>
        <fullName evidence="9">PpiC domain-containing protein</fullName>
    </recommendedName>
</protein>
<dbReference type="Proteomes" id="UP000600865">
    <property type="component" value="Unassembled WGS sequence"/>
</dbReference>